<dbReference type="InterPro" id="IPR000602">
    <property type="entry name" value="Glyco_hydro_38_N"/>
</dbReference>
<gene>
    <name evidence="9" type="ORF">TCLT_LOCUS996</name>
</gene>
<dbReference type="GO" id="GO:0046872">
    <property type="term" value="F:metal ion binding"/>
    <property type="evidence" value="ECO:0007669"/>
    <property type="project" value="UniProtKB-KW"/>
</dbReference>
<dbReference type="InterPro" id="IPR037094">
    <property type="entry name" value="Glyco_hydro_38_cen_sf"/>
</dbReference>
<dbReference type="InterPro" id="IPR027291">
    <property type="entry name" value="Glyco_hydro_38_N_sf"/>
</dbReference>
<sequence>MDTPHICQSVQPLNSAAVTQVKGNDIKLVKNKEKKSEHLNVFVVLHSHVDAGWLNTFDEYYNASEKPVRDIMNNVVNSLRRHQKLKFIWSEASFLEKWWTEANQTYREYFKKLVKEGRLEISTGSWVMADEATPYFWESIENIIVGNQYIQEILNITPTTAWSVDPFGHGLMMPYLLTLSGMTKMVIGRIHYNIKNILRQNHQLHFRWAQLWDSDFHWMPFVNVLPKGYYTVSDACGVNNFICCQFDVATSARSYCRERAKVNTCQEIAIYGERMADQYRSLQTFYNSDSVLVAAGDDFAYSYSSDLEIVYQVQFGTIKDYFDSLRNSSHMINSPILTGDFFPYTDSPYNDTSLWTGFYNHRAYFKRFVRIVQSELRLMDFISVAVAMHPKNDTNIARRNLALSLHHDAITGTSKRYVMDDYTSKLRASLQTILMEQERLLNSESDNNNNNNSFLRVIISNSLKLKGMQLTHRTLTFANGIKRYGIQIVNQKGLLTTELIKLNITNCSVIAKHRGEALTIQLVQFPQETDLFEVTIIKLIYNDGSVNTTFGLNFNKIVDQGGAYIMVAQFPFQDIDNSESMPRVVRGPVYSSIWKRLSDNLAYSLTVINSTDNSARAIQVDVFTDVVSMPGYTFFMNLNTKIENKQKFYTDVNGMYLIQRKYHKTIALEANIYPMTTQAMIEDESLRCSIVAAQSTGVTSTSGTVLLMVDREIYLDDGKGLNSFEAGQSYPSHLKYRIIFESKLHTSDQNDDVLLGTENKTFSRDDSKHNTIYHSQLVQKNLEELLYPAAVFFSANVNLTKFAHSSIALPPLPDNIQLVTARYITQKKVLISLRWLPYDCTERIYLNKTTDMMSKPTETLKTKLAFQNLIRQFFTSLHGSIYESNLSGTKIGDRIITPQSMPLYFVQPLHIVSFIIIKDNA</sequence>
<keyword evidence="3" id="KW-0479">Metal-binding</keyword>
<dbReference type="Pfam" id="PF07748">
    <property type="entry name" value="Glyco_hydro_38C"/>
    <property type="match status" value="1"/>
</dbReference>
<evidence type="ECO:0000256" key="6">
    <source>
        <dbReference type="ARBA" id="ARBA00023157"/>
    </source>
</evidence>
<dbReference type="PANTHER" id="PTHR11607">
    <property type="entry name" value="ALPHA-MANNOSIDASE"/>
    <property type="match status" value="1"/>
</dbReference>
<dbReference type="GO" id="GO:0006013">
    <property type="term" value="P:mannose metabolic process"/>
    <property type="evidence" value="ECO:0007669"/>
    <property type="project" value="InterPro"/>
</dbReference>
<dbReference type="GO" id="GO:0004559">
    <property type="term" value="F:alpha-mannosidase activity"/>
    <property type="evidence" value="ECO:0007669"/>
    <property type="project" value="InterPro"/>
</dbReference>
<proteinExistence type="inferred from homology"/>
<keyword evidence="6" id="KW-1015">Disulfide bond</keyword>
<dbReference type="PANTHER" id="PTHR11607:SF3">
    <property type="entry name" value="LYSOSOMAL ALPHA-MANNOSIDASE"/>
    <property type="match status" value="1"/>
</dbReference>
<reference evidence="9 10" key="2">
    <citation type="submission" date="2018-11" db="EMBL/GenBank/DDBJ databases">
        <authorList>
            <consortium name="Pathogen Informatics"/>
        </authorList>
    </citation>
    <scope>NUCLEOTIDE SEQUENCE [LARGE SCALE GENOMIC DNA]</scope>
</reference>
<feature type="domain" description="Glycoside hydrolase family 38 central" evidence="8">
    <location>
        <begin position="353"/>
        <end position="426"/>
    </location>
</feature>
<evidence type="ECO:0000313" key="11">
    <source>
        <dbReference type="WBParaSite" id="TCLT_0000099501-mRNA-1"/>
    </source>
</evidence>
<name>A0A0N5CLK8_THECL</name>
<dbReference type="GO" id="GO:0006491">
    <property type="term" value="P:N-glycan processing"/>
    <property type="evidence" value="ECO:0007669"/>
    <property type="project" value="TreeGrafter"/>
</dbReference>
<evidence type="ECO:0000313" key="9">
    <source>
        <dbReference type="EMBL" id="VDM96194.1"/>
    </source>
</evidence>
<dbReference type="InterPro" id="IPR028995">
    <property type="entry name" value="Glyco_hydro_57/38_cen_sf"/>
</dbReference>
<dbReference type="Gene3D" id="3.20.110.10">
    <property type="entry name" value="Glycoside hydrolase 38, N terminal domain"/>
    <property type="match status" value="1"/>
</dbReference>
<evidence type="ECO:0000259" key="8">
    <source>
        <dbReference type="SMART" id="SM00872"/>
    </source>
</evidence>
<dbReference type="STRING" id="103827.A0A0N5CLK8"/>
<accession>A0A0N5CLK8</accession>
<dbReference type="SUPFAM" id="SSF88713">
    <property type="entry name" value="Glycoside hydrolase/deacetylase"/>
    <property type="match status" value="1"/>
</dbReference>
<dbReference type="InterPro" id="IPR015341">
    <property type="entry name" value="Glyco_hydro_38_cen"/>
</dbReference>
<dbReference type="SMART" id="SM00872">
    <property type="entry name" value="Alpha-mann_mid"/>
    <property type="match status" value="1"/>
</dbReference>
<keyword evidence="10" id="KW-1185">Reference proteome</keyword>
<reference evidence="11" key="1">
    <citation type="submission" date="2017-02" db="UniProtKB">
        <authorList>
            <consortium name="WormBaseParasite"/>
        </authorList>
    </citation>
    <scope>IDENTIFICATION</scope>
</reference>
<evidence type="ECO:0000256" key="4">
    <source>
        <dbReference type="ARBA" id="ARBA00022801"/>
    </source>
</evidence>
<dbReference type="EMBL" id="UYYF01000100">
    <property type="protein sequence ID" value="VDM96194.1"/>
    <property type="molecule type" value="Genomic_DNA"/>
</dbReference>
<evidence type="ECO:0000256" key="7">
    <source>
        <dbReference type="ARBA" id="ARBA00023295"/>
    </source>
</evidence>
<keyword evidence="7" id="KW-0326">Glycosidase</keyword>
<dbReference type="AlphaFoldDB" id="A0A0N5CLK8"/>
<keyword evidence="5" id="KW-0862">Zinc</keyword>
<evidence type="ECO:0000256" key="5">
    <source>
        <dbReference type="ARBA" id="ARBA00022833"/>
    </source>
</evidence>
<dbReference type="WBParaSite" id="TCLT_0000099501-mRNA-1">
    <property type="protein sequence ID" value="TCLT_0000099501-mRNA-1"/>
    <property type="gene ID" value="TCLT_0000099501"/>
</dbReference>
<protein>
    <submittedName>
        <fullName evidence="11">Alpha-mann_mid domain-containing protein</fullName>
    </submittedName>
</protein>
<dbReference type="Gene3D" id="2.70.98.30">
    <property type="entry name" value="Golgi alpha-mannosidase II, domain 4"/>
    <property type="match status" value="1"/>
</dbReference>
<comment type="cofactor">
    <cofactor evidence="1">
        <name>Zn(2+)</name>
        <dbReference type="ChEBI" id="CHEBI:29105"/>
    </cofactor>
</comment>
<comment type="similarity">
    <text evidence="2">Belongs to the glycosyl hydrolase 38 family.</text>
</comment>
<organism evidence="11">
    <name type="scientific">Thelazia callipaeda</name>
    <name type="common">Oriental eyeworm</name>
    <name type="synonym">Parasitic nematode</name>
    <dbReference type="NCBI Taxonomy" id="103827"/>
    <lineage>
        <taxon>Eukaryota</taxon>
        <taxon>Metazoa</taxon>
        <taxon>Ecdysozoa</taxon>
        <taxon>Nematoda</taxon>
        <taxon>Chromadorea</taxon>
        <taxon>Rhabditida</taxon>
        <taxon>Spirurina</taxon>
        <taxon>Spiruromorpha</taxon>
        <taxon>Thelazioidea</taxon>
        <taxon>Thelaziidae</taxon>
        <taxon>Thelazia</taxon>
    </lineage>
</organism>
<evidence type="ECO:0000256" key="3">
    <source>
        <dbReference type="ARBA" id="ARBA00022723"/>
    </source>
</evidence>
<dbReference type="InterPro" id="IPR011330">
    <property type="entry name" value="Glyco_hydro/deAcase_b/a-brl"/>
</dbReference>
<dbReference type="OMA" id="MHGDDFR"/>
<dbReference type="GO" id="GO:0000139">
    <property type="term" value="C:Golgi membrane"/>
    <property type="evidence" value="ECO:0007669"/>
    <property type="project" value="TreeGrafter"/>
</dbReference>
<dbReference type="Gene3D" id="1.20.1270.50">
    <property type="entry name" value="Glycoside hydrolase family 38, central domain"/>
    <property type="match status" value="1"/>
</dbReference>
<dbReference type="GO" id="GO:0030246">
    <property type="term" value="F:carbohydrate binding"/>
    <property type="evidence" value="ECO:0007669"/>
    <property type="project" value="InterPro"/>
</dbReference>
<dbReference type="Proteomes" id="UP000276776">
    <property type="component" value="Unassembled WGS sequence"/>
</dbReference>
<dbReference type="Pfam" id="PF09261">
    <property type="entry name" value="Alpha-mann_mid"/>
    <property type="match status" value="1"/>
</dbReference>
<dbReference type="Pfam" id="PF01074">
    <property type="entry name" value="Glyco_hydro_38N"/>
    <property type="match status" value="1"/>
</dbReference>
<keyword evidence="4" id="KW-0378">Hydrolase</keyword>
<evidence type="ECO:0000313" key="10">
    <source>
        <dbReference type="Proteomes" id="UP000276776"/>
    </source>
</evidence>
<evidence type="ECO:0000256" key="2">
    <source>
        <dbReference type="ARBA" id="ARBA00009792"/>
    </source>
</evidence>
<evidence type="ECO:0000256" key="1">
    <source>
        <dbReference type="ARBA" id="ARBA00001947"/>
    </source>
</evidence>
<dbReference type="OrthoDB" id="10261055at2759"/>
<dbReference type="SUPFAM" id="SSF88688">
    <property type="entry name" value="Families 57/38 glycoside transferase middle domain"/>
    <property type="match status" value="1"/>
</dbReference>
<dbReference type="SUPFAM" id="SSF74650">
    <property type="entry name" value="Galactose mutarotase-like"/>
    <property type="match status" value="1"/>
</dbReference>
<dbReference type="InterPro" id="IPR050843">
    <property type="entry name" value="Glycosyl_Hydrlase_38"/>
</dbReference>
<dbReference type="InterPro" id="IPR011013">
    <property type="entry name" value="Gal_mutarotase_sf_dom"/>
</dbReference>
<dbReference type="InterPro" id="IPR011682">
    <property type="entry name" value="Glyco_hydro_38_C"/>
</dbReference>